<evidence type="ECO:0000313" key="3">
    <source>
        <dbReference type="Proteomes" id="UP000641932"/>
    </source>
</evidence>
<evidence type="ECO:0000256" key="1">
    <source>
        <dbReference type="SAM" id="MobiDB-lite"/>
    </source>
</evidence>
<dbReference type="EMBL" id="BMMS01000004">
    <property type="protein sequence ID" value="GGO83550.1"/>
    <property type="molecule type" value="Genomic_DNA"/>
</dbReference>
<reference evidence="2" key="1">
    <citation type="journal article" date="2014" name="Int. J. Syst. Evol. Microbiol.">
        <title>Complete genome sequence of Corynebacterium casei LMG S-19264T (=DSM 44701T), isolated from a smear-ripened cheese.</title>
        <authorList>
            <consortium name="US DOE Joint Genome Institute (JGI-PGF)"/>
            <person name="Walter F."/>
            <person name="Albersmeier A."/>
            <person name="Kalinowski J."/>
            <person name="Ruckert C."/>
        </authorList>
    </citation>
    <scope>NUCLEOTIDE SEQUENCE</scope>
    <source>
        <strain evidence="2">CGMCC 4.7201</strain>
    </source>
</reference>
<protein>
    <submittedName>
        <fullName evidence="2">Uncharacterized protein</fullName>
    </submittedName>
</protein>
<dbReference type="RefSeq" id="WP_189130529.1">
    <property type="nucleotide sequence ID" value="NZ_BMMS01000004.1"/>
</dbReference>
<proteinExistence type="predicted"/>
<name>A0A918DV94_9ACTN</name>
<dbReference type="AlphaFoldDB" id="A0A918DV94"/>
<sequence>MGGAPGAAAPAGTRSRRAGVSASSATATYGPLLWTGATSLSGADRTFPRREAAGLNFVAAFGGNGAVPPGALNDAGTAISANSRMFTYVPYHNGDLPAQAHSAAQPARERRAPSPDPSSQRTASR</sequence>
<dbReference type="Proteomes" id="UP000641932">
    <property type="component" value="Unassembled WGS sequence"/>
</dbReference>
<accession>A0A918DV94</accession>
<evidence type="ECO:0000313" key="2">
    <source>
        <dbReference type="EMBL" id="GGO83550.1"/>
    </source>
</evidence>
<comment type="caution">
    <text evidence="2">The sequence shown here is derived from an EMBL/GenBank/DDBJ whole genome shotgun (WGS) entry which is preliminary data.</text>
</comment>
<gene>
    <name evidence="2" type="ORF">GCM10012280_12820</name>
</gene>
<keyword evidence="3" id="KW-1185">Reference proteome</keyword>
<organism evidence="2 3">
    <name type="scientific">Wenjunlia tyrosinilytica</name>
    <dbReference type="NCBI Taxonomy" id="1544741"/>
    <lineage>
        <taxon>Bacteria</taxon>
        <taxon>Bacillati</taxon>
        <taxon>Actinomycetota</taxon>
        <taxon>Actinomycetes</taxon>
        <taxon>Kitasatosporales</taxon>
        <taxon>Streptomycetaceae</taxon>
        <taxon>Wenjunlia</taxon>
    </lineage>
</organism>
<reference evidence="2" key="2">
    <citation type="submission" date="2020-09" db="EMBL/GenBank/DDBJ databases">
        <authorList>
            <person name="Sun Q."/>
            <person name="Zhou Y."/>
        </authorList>
    </citation>
    <scope>NUCLEOTIDE SEQUENCE</scope>
    <source>
        <strain evidence="2">CGMCC 4.7201</strain>
    </source>
</reference>
<feature type="region of interest" description="Disordered" evidence="1">
    <location>
        <begin position="1"/>
        <end position="25"/>
    </location>
</feature>
<feature type="region of interest" description="Disordered" evidence="1">
    <location>
        <begin position="92"/>
        <end position="125"/>
    </location>
</feature>